<protein>
    <recommendedName>
        <fullName evidence="3">Sigma-70-like protein</fullName>
    </recommendedName>
</protein>
<keyword evidence="2" id="KW-1185">Reference proteome</keyword>
<reference evidence="1 2" key="1">
    <citation type="submission" date="2018-03" db="EMBL/GenBank/DDBJ databases">
        <title>Genomic Encyclopedia of Type Strains, Phase III (KMG-III): the genomes of soil and plant-associated and newly described type strains.</title>
        <authorList>
            <person name="Whitman W."/>
        </authorList>
    </citation>
    <scope>NUCLEOTIDE SEQUENCE [LARGE SCALE GENOMIC DNA]</scope>
    <source>
        <strain evidence="1 2">CGMCC 1.12259</strain>
    </source>
</reference>
<name>A0A2P8GQI0_9BACL</name>
<dbReference type="InterPro" id="IPR013324">
    <property type="entry name" value="RNA_pol_sigma_r3/r4-like"/>
</dbReference>
<dbReference type="SUPFAM" id="SSF88659">
    <property type="entry name" value="Sigma3 and sigma4 domains of RNA polymerase sigma factors"/>
    <property type="match status" value="1"/>
</dbReference>
<sequence>MYDLYVLCNHGISLNVVRILNRDGFSLNDFFNYSDTVIILGHRKPKLVNDIKNILPLLTEKEIKNNLYQLTHEGLTERVIQNMIGLNISYEDLSGLTAERFIEMKEGNREKTFQKIMKSYETVEKNKGRTPFSEIRDYVNQFLSKFSIDELISFENLQEIIKREFKLEGDELKATVEALLQVEWIHQCESGIRKKYPTLSDYLKGDFKDKEVFMGRLEGKTLYELSVEYGYSRQGIRNIEIRVIKKMPEFEEDKRYSMIFKKYNMDLDLFCKLFNEPLETYNYLSCKYQKGNQSVLSDVTASIFNKTQQKLILRQYDSYLNKEGVVEGISKSTIFNEVIYEYAVNPVTDTEIFPKYNAYIEEHNLPLPLLVNPESIRGLSDRCQLLLKGKGNTYRYYDYDLIDENVLSTLKSIIPLEDGIYSMRKLFKENPEIMVEIDIKTEYELHNLYRRLIQSDELIYTRMPEFSIGEIDKSKFLLKLIHEQAPIHIRDFAEYVEEVYGLRQDSLTSYIISNLNEYIHDNVLKVDYMLLGSKELECLKSLMAKSIYTVDEVERIGQSIDKDFGEKFLNNMNLFKVEYSLRGNYVLKSEYGSVERYFIEMISSLDYFIKRKLPIYESSVFKKVIYDAEKDFRLVKIEEDMYITEKKLAEAGITKTDFLNFRDFLSEFINGKSYFTLHSLKKAGFSHYLEELGFSEIFYERIVWSFNGINSIRTASGYIFKFTDEIITLRMFLAEQVKKMEVISVDKLQEYLKDEFGIEMEEYKLLYLLRETGIFYSEELRKLYLNKENFYEEVF</sequence>
<evidence type="ECO:0000313" key="2">
    <source>
        <dbReference type="Proteomes" id="UP000242682"/>
    </source>
</evidence>
<dbReference type="Proteomes" id="UP000242682">
    <property type="component" value="Unassembled WGS sequence"/>
</dbReference>
<gene>
    <name evidence="1" type="ORF">B0H99_10749</name>
</gene>
<proteinExistence type="predicted"/>
<accession>A0A2P8GQI0</accession>
<dbReference type="OrthoDB" id="3188707at2"/>
<dbReference type="EMBL" id="PYAT01000007">
    <property type="protein sequence ID" value="PSL36228.1"/>
    <property type="molecule type" value="Genomic_DNA"/>
</dbReference>
<dbReference type="AlphaFoldDB" id="A0A2P8GQI0"/>
<organism evidence="1 2">
    <name type="scientific">Planomicrobium soli</name>
    <dbReference type="NCBI Taxonomy" id="1176648"/>
    <lineage>
        <taxon>Bacteria</taxon>
        <taxon>Bacillati</taxon>
        <taxon>Bacillota</taxon>
        <taxon>Bacilli</taxon>
        <taxon>Bacillales</taxon>
        <taxon>Caryophanaceae</taxon>
        <taxon>Planomicrobium</taxon>
    </lineage>
</organism>
<evidence type="ECO:0008006" key="3">
    <source>
        <dbReference type="Google" id="ProtNLM"/>
    </source>
</evidence>
<dbReference type="RefSeq" id="WP_106533603.1">
    <property type="nucleotide sequence ID" value="NZ_PYAT01000007.1"/>
</dbReference>
<comment type="caution">
    <text evidence="1">The sequence shown here is derived from an EMBL/GenBank/DDBJ whole genome shotgun (WGS) entry which is preliminary data.</text>
</comment>
<evidence type="ECO:0000313" key="1">
    <source>
        <dbReference type="EMBL" id="PSL36228.1"/>
    </source>
</evidence>